<dbReference type="Gene3D" id="2.60.40.1120">
    <property type="entry name" value="Carboxypeptidase-like, regulatory domain"/>
    <property type="match status" value="1"/>
</dbReference>
<proteinExistence type="inferred from homology"/>
<dbReference type="GO" id="GO:0015344">
    <property type="term" value="F:siderophore uptake transmembrane transporter activity"/>
    <property type="evidence" value="ECO:0007669"/>
    <property type="project" value="TreeGrafter"/>
</dbReference>
<protein>
    <submittedName>
        <fullName evidence="15">TonB-dependent receptor</fullName>
    </submittedName>
</protein>
<feature type="domain" description="TonB-dependent receptor plug" evidence="14">
    <location>
        <begin position="130"/>
        <end position="233"/>
    </location>
</feature>
<evidence type="ECO:0000256" key="10">
    <source>
        <dbReference type="PROSITE-ProRule" id="PRU01360"/>
    </source>
</evidence>
<comment type="similarity">
    <text evidence="10 11">Belongs to the TonB-dependent receptor family.</text>
</comment>
<evidence type="ECO:0000256" key="9">
    <source>
        <dbReference type="ARBA" id="ARBA00023237"/>
    </source>
</evidence>
<keyword evidence="9 10" id="KW-0998">Cell outer membrane</keyword>
<dbReference type="Proteomes" id="UP000323426">
    <property type="component" value="Unassembled WGS sequence"/>
</dbReference>
<comment type="caution">
    <text evidence="15">The sequence shown here is derived from an EMBL/GenBank/DDBJ whole genome shotgun (WGS) entry which is preliminary data.</text>
</comment>
<dbReference type="Pfam" id="PF13715">
    <property type="entry name" value="CarbopepD_reg_2"/>
    <property type="match status" value="1"/>
</dbReference>
<keyword evidence="16" id="KW-1185">Reference proteome</keyword>
<evidence type="ECO:0000259" key="13">
    <source>
        <dbReference type="Pfam" id="PF00593"/>
    </source>
</evidence>
<feature type="chain" id="PRO_5024365781" evidence="12">
    <location>
        <begin position="27"/>
        <end position="801"/>
    </location>
</feature>
<organism evidence="15 16">
    <name type="scientific">Adhaeribacter rhizoryzae</name>
    <dbReference type="NCBI Taxonomy" id="2607907"/>
    <lineage>
        <taxon>Bacteria</taxon>
        <taxon>Pseudomonadati</taxon>
        <taxon>Bacteroidota</taxon>
        <taxon>Cytophagia</taxon>
        <taxon>Cytophagales</taxon>
        <taxon>Hymenobacteraceae</taxon>
        <taxon>Adhaeribacter</taxon>
    </lineage>
</organism>
<dbReference type="GO" id="GO:0044718">
    <property type="term" value="P:siderophore transmembrane transport"/>
    <property type="evidence" value="ECO:0007669"/>
    <property type="project" value="TreeGrafter"/>
</dbReference>
<dbReference type="SUPFAM" id="SSF56935">
    <property type="entry name" value="Porins"/>
    <property type="match status" value="1"/>
</dbReference>
<dbReference type="PANTHER" id="PTHR30069:SF29">
    <property type="entry name" value="HEMOGLOBIN AND HEMOGLOBIN-HAPTOGLOBIN-BINDING PROTEIN 1-RELATED"/>
    <property type="match status" value="1"/>
</dbReference>
<keyword evidence="5 12" id="KW-0732">Signal</keyword>
<evidence type="ECO:0000313" key="16">
    <source>
        <dbReference type="Proteomes" id="UP000323426"/>
    </source>
</evidence>
<feature type="signal peptide" evidence="12">
    <location>
        <begin position="1"/>
        <end position="26"/>
    </location>
</feature>
<evidence type="ECO:0000256" key="1">
    <source>
        <dbReference type="ARBA" id="ARBA00004571"/>
    </source>
</evidence>
<dbReference type="EMBL" id="VWSF01000020">
    <property type="protein sequence ID" value="KAA5541666.1"/>
    <property type="molecule type" value="Genomic_DNA"/>
</dbReference>
<keyword evidence="7 10" id="KW-0472">Membrane</keyword>
<keyword evidence="2 10" id="KW-0813">Transport</keyword>
<dbReference type="RefSeq" id="WP_150091282.1">
    <property type="nucleotide sequence ID" value="NZ_VWSF01000020.1"/>
</dbReference>
<dbReference type="Pfam" id="PF00593">
    <property type="entry name" value="TonB_dep_Rec_b-barrel"/>
    <property type="match status" value="1"/>
</dbReference>
<dbReference type="Gene3D" id="2.170.130.10">
    <property type="entry name" value="TonB-dependent receptor, plug domain"/>
    <property type="match status" value="1"/>
</dbReference>
<sequence length="801" mass="89883">MTQHTNFIKALLLILTFISLPKTGWAQGQDKATVFGKVSSATGEVLIGVSVALKDANIGTTTDEKGQFRISGISAGNYVLTLSYIGFETQEQPIQLGESQNLELNLRLINKAFVMNSVEIVGKTATKEINEQPYAVTAISVKELQNSSSDAKEVLNRVSGVKVLEEGGLGSNLSFTLNGFSGDQVKFFLDGIPMDNFSSSLSLSDIPVNTIDRLEVYKGVVPVWLGTDALGGAVNIITNKKNNFLDASYSVGSFNTHRLSINGAYTNPTSGFTLRGTANYNYSDNNYKVWVPIKKGNNVIDSAEVKRFHDRYRSGTLKLETGWVDQKFADNFLFGIIATGNDKQVQTGATMSSVYGGITRNSQSIVPTLKYSKENLFLKGLNVSFSSAFNRTKSEVIDTLRGVQYNWLGEATYTPGSTDGELNRTFTTLTDNDFNSQFNTSYAFGPKVSLAFNYALSYFARESFDTENPDRIENKFPKSLTKQLAGLAFKFDPTEKWSTTVFGKFYYLNAKTSKQYDFAQDNQRIDAFESQKENIGYGIASTYFLLPKLQLKASYEHTYRMPWATEIFGDGLFTTPNPDLGPEQSNNVNAGAAYGFNLGPDHQFNLESSFIYRAANDLIYQVVKVASPETYYDNLSKTRTVGIEGGLRYRWRETFNMGGSMTFQDITDQADFVFNESYTNTGYQKNFQKDFRVPNIPYLFGNANAGLTFKNVLTEKSVWGINYYFNFVEQYFLSWAELGSRDFKKVIPRQYSHNLELSYSLKQGKYNITAECRNLTDALLYDKYYLQKPGRAFYLKLRYVL</sequence>
<evidence type="ECO:0000313" key="15">
    <source>
        <dbReference type="EMBL" id="KAA5541666.1"/>
    </source>
</evidence>
<dbReference type="InterPro" id="IPR037066">
    <property type="entry name" value="Plug_dom_sf"/>
</dbReference>
<evidence type="ECO:0000256" key="12">
    <source>
        <dbReference type="SAM" id="SignalP"/>
    </source>
</evidence>
<feature type="domain" description="TonB-dependent receptor-like beta-barrel" evidence="13">
    <location>
        <begin position="365"/>
        <end position="775"/>
    </location>
</feature>
<evidence type="ECO:0000256" key="5">
    <source>
        <dbReference type="ARBA" id="ARBA00022729"/>
    </source>
</evidence>
<reference evidence="15 16" key="1">
    <citation type="submission" date="2019-09" db="EMBL/GenBank/DDBJ databases">
        <title>Genome sequence and assembly of Adhaeribacter sp.</title>
        <authorList>
            <person name="Chhetri G."/>
        </authorList>
    </citation>
    <scope>NUCLEOTIDE SEQUENCE [LARGE SCALE GENOMIC DNA]</scope>
    <source>
        <strain evidence="15 16">DK36</strain>
    </source>
</reference>
<dbReference type="PANTHER" id="PTHR30069">
    <property type="entry name" value="TONB-DEPENDENT OUTER MEMBRANE RECEPTOR"/>
    <property type="match status" value="1"/>
</dbReference>
<evidence type="ECO:0000256" key="11">
    <source>
        <dbReference type="RuleBase" id="RU003357"/>
    </source>
</evidence>
<keyword evidence="6 11" id="KW-0798">TonB box</keyword>
<keyword evidence="8 15" id="KW-0675">Receptor</keyword>
<keyword evidence="4 10" id="KW-0812">Transmembrane</keyword>
<comment type="subcellular location">
    <subcellularLocation>
        <location evidence="1 10">Cell outer membrane</location>
        <topology evidence="1 10">Multi-pass membrane protein</topology>
    </subcellularLocation>
</comment>
<dbReference type="InterPro" id="IPR012910">
    <property type="entry name" value="Plug_dom"/>
</dbReference>
<dbReference type="GO" id="GO:0009279">
    <property type="term" value="C:cell outer membrane"/>
    <property type="evidence" value="ECO:0007669"/>
    <property type="project" value="UniProtKB-SubCell"/>
</dbReference>
<dbReference type="PROSITE" id="PS52016">
    <property type="entry name" value="TONB_DEPENDENT_REC_3"/>
    <property type="match status" value="1"/>
</dbReference>
<dbReference type="AlphaFoldDB" id="A0A5M6D487"/>
<dbReference type="InterPro" id="IPR008969">
    <property type="entry name" value="CarboxyPept-like_regulatory"/>
</dbReference>
<name>A0A5M6D487_9BACT</name>
<evidence type="ECO:0000256" key="3">
    <source>
        <dbReference type="ARBA" id="ARBA00022452"/>
    </source>
</evidence>
<keyword evidence="3 10" id="KW-1134">Transmembrane beta strand</keyword>
<dbReference type="InterPro" id="IPR039426">
    <property type="entry name" value="TonB-dep_rcpt-like"/>
</dbReference>
<evidence type="ECO:0000256" key="8">
    <source>
        <dbReference type="ARBA" id="ARBA00023170"/>
    </source>
</evidence>
<evidence type="ECO:0000256" key="2">
    <source>
        <dbReference type="ARBA" id="ARBA00022448"/>
    </source>
</evidence>
<evidence type="ECO:0000256" key="6">
    <source>
        <dbReference type="ARBA" id="ARBA00023077"/>
    </source>
</evidence>
<dbReference type="SUPFAM" id="SSF49464">
    <property type="entry name" value="Carboxypeptidase regulatory domain-like"/>
    <property type="match status" value="1"/>
</dbReference>
<dbReference type="InterPro" id="IPR000531">
    <property type="entry name" value="Beta-barrel_TonB"/>
</dbReference>
<evidence type="ECO:0000259" key="14">
    <source>
        <dbReference type="Pfam" id="PF07715"/>
    </source>
</evidence>
<accession>A0A5M6D487</accession>
<dbReference type="Gene3D" id="2.40.170.20">
    <property type="entry name" value="TonB-dependent receptor, beta-barrel domain"/>
    <property type="match status" value="1"/>
</dbReference>
<evidence type="ECO:0000256" key="4">
    <source>
        <dbReference type="ARBA" id="ARBA00022692"/>
    </source>
</evidence>
<evidence type="ECO:0000256" key="7">
    <source>
        <dbReference type="ARBA" id="ARBA00023136"/>
    </source>
</evidence>
<gene>
    <name evidence="15" type="ORF">F0145_20050</name>
</gene>
<dbReference type="InterPro" id="IPR036942">
    <property type="entry name" value="Beta-barrel_TonB_sf"/>
</dbReference>
<dbReference type="Pfam" id="PF07715">
    <property type="entry name" value="Plug"/>
    <property type="match status" value="1"/>
</dbReference>